<dbReference type="Pfam" id="PF01272">
    <property type="entry name" value="GreA_GreB"/>
    <property type="match status" value="1"/>
</dbReference>
<dbReference type="GO" id="GO:0032784">
    <property type="term" value="P:regulation of DNA-templated transcription elongation"/>
    <property type="evidence" value="ECO:0007669"/>
    <property type="project" value="UniProtKB-UniRule"/>
</dbReference>
<dbReference type="SUPFAM" id="SSF54534">
    <property type="entry name" value="FKBP-like"/>
    <property type="match status" value="1"/>
</dbReference>
<keyword evidence="4 8" id="KW-0238">DNA-binding</keyword>
<dbReference type="PANTHER" id="PTHR30437:SF4">
    <property type="entry name" value="TRANSCRIPTION ELONGATION FACTOR GREA"/>
    <property type="match status" value="1"/>
</dbReference>
<dbReference type="InterPro" id="IPR036805">
    <property type="entry name" value="Tscrpt_elong_fac_GreA/B_N_sf"/>
</dbReference>
<dbReference type="InterPro" id="IPR001437">
    <property type="entry name" value="Tscrpt_elong_fac_GreA/B_C"/>
</dbReference>
<dbReference type="InterPro" id="IPR022691">
    <property type="entry name" value="Tscrpt_elong_fac_GreA/B_N"/>
</dbReference>
<evidence type="ECO:0000256" key="5">
    <source>
        <dbReference type="ARBA" id="ARBA00023163"/>
    </source>
</evidence>
<evidence type="ECO:0000256" key="1">
    <source>
        <dbReference type="ARBA" id="ARBA00008213"/>
    </source>
</evidence>
<gene>
    <name evidence="8" type="primary">greA</name>
    <name evidence="12" type="ORF">BIY37_11860</name>
</gene>
<evidence type="ECO:0000256" key="3">
    <source>
        <dbReference type="ARBA" id="ARBA00023015"/>
    </source>
</evidence>
<dbReference type="InterPro" id="IPR006359">
    <property type="entry name" value="Tscrpt_elong_fac_GreA"/>
</dbReference>
<evidence type="ECO:0000256" key="7">
    <source>
        <dbReference type="ARBA" id="ARBA00030776"/>
    </source>
</evidence>
<comment type="caution">
    <text evidence="12">The sequence shown here is derived from an EMBL/GenBank/DDBJ whole genome shotgun (WGS) entry which is preliminary data.</text>
</comment>
<dbReference type="Proteomes" id="UP000242219">
    <property type="component" value="Unassembled WGS sequence"/>
</dbReference>
<feature type="domain" description="Transcription elongation factor GreA/GreB C-terminal" evidence="10">
    <location>
        <begin position="665"/>
        <end position="737"/>
    </location>
</feature>
<dbReference type="InterPro" id="IPR036953">
    <property type="entry name" value="GreA/GreB_C_sf"/>
</dbReference>
<dbReference type="InterPro" id="IPR018151">
    <property type="entry name" value="TF_GreA/GreB_CS"/>
</dbReference>
<protein>
    <recommendedName>
        <fullName evidence="2 8">Transcription elongation factor GreA</fullName>
    </recommendedName>
    <alternativeName>
        <fullName evidence="7 8">Transcript cleavage factor GreA</fullName>
    </alternativeName>
</protein>
<evidence type="ECO:0000313" key="12">
    <source>
        <dbReference type="EMBL" id="OQD44798.1"/>
    </source>
</evidence>
<reference evidence="12 13" key="1">
    <citation type="journal article" date="2016" name="Genome Announc.">
        <title>Draft Genome Sequence of the Anaerobic Ammonium-Oxidizing Bacterium 'Candidatus Brocadia sp. 40'.</title>
        <authorList>
            <person name="Ali M."/>
            <person name="Haroon M.F."/>
            <person name="Narita Y."/>
            <person name="Zhang L."/>
            <person name="Rangel Shaw D."/>
            <person name="Okabe S."/>
            <person name="Saikaly P.E."/>
        </authorList>
    </citation>
    <scope>NUCLEOTIDE SEQUENCE [LARGE SCALE GENOMIC DNA]</scope>
    <source>
        <strain evidence="12 13">40</strain>
    </source>
</reference>
<dbReference type="HAMAP" id="MF_00105">
    <property type="entry name" value="GreA_GreB"/>
    <property type="match status" value="1"/>
</dbReference>
<evidence type="ECO:0000256" key="2">
    <source>
        <dbReference type="ARBA" id="ARBA00013729"/>
    </source>
</evidence>
<feature type="domain" description="Transcription elongation factor GreA/GreB N-terminal" evidence="11">
    <location>
        <begin position="586"/>
        <end position="656"/>
    </location>
</feature>
<accession>A0A1V6LXD0</accession>
<dbReference type="GO" id="GO:0003677">
    <property type="term" value="F:DNA binding"/>
    <property type="evidence" value="ECO:0007669"/>
    <property type="project" value="UniProtKB-UniRule"/>
</dbReference>
<dbReference type="Pfam" id="PF03449">
    <property type="entry name" value="GreA_GreB_N"/>
    <property type="match status" value="1"/>
</dbReference>
<dbReference type="InterPro" id="IPR028624">
    <property type="entry name" value="Tscrpt_elong_fac_GreA/B"/>
</dbReference>
<dbReference type="EMBL" id="MJUW02000116">
    <property type="protein sequence ID" value="OQD44798.1"/>
    <property type="molecule type" value="Genomic_DNA"/>
</dbReference>
<organism evidence="12 13">
    <name type="scientific">Candidatus Brocadia sapporoensis</name>
    <dbReference type="NCBI Taxonomy" id="392547"/>
    <lineage>
        <taxon>Bacteria</taxon>
        <taxon>Pseudomonadati</taxon>
        <taxon>Planctomycetota</taxon>
        <taxon>Candidatus Brocadiia</taxon>
        <taxon>Candidatus Brocadiales</taxon>
        <taxon>Candidatus Brocadiaceae</taxon>
        <taxon>Candidatus Brocadia</taxon>
    </lineage>
</organism>
<comment type="similarity">
    <text evidence="1 8 9">Belongs to the GreA/GreB family.</text>
</comment>
<sequence>MSNEVLIHKNTFSINELISLVNTEQYNKLEEAWLGAIESNNNNLSALFEIVDLLMKREEKKRAHDFLMTLTSLYKQKGLHQDVLEILKKILEYNPKEKGLAKEFAECYSYIYKDRPYAKDLITRTCPETTTDIRNAMKLLERYFYLDQGNYVFHKSWGVGEVISVDTHSEKIHINFEKKSNHSVAIDIAPNILQKLDNDDLLVMIFARKDALQKMIEEQPVDLIKLTLKYFKGKASVSQLKNRLIAGVIPPDGWGRWWTHTKKLLKKDPYIKLTEGTPTTSFLEFRTSPMTHHQEILERLNQTEDLDKKIEITKKYISEMRHTEVCKETLTQLSDEFKKAADQCHDTNPSVALECLILLEEMQCMLKAEPDKYKNTIETLIRKNNNLPALVDAVGILEYKKYSLDLIKKIRQEKWQEDFAHLLFINRGNLWEFIIKELIAENKQHTIEEVAFKAFNHFNAYPEHYIWFCKNSMHGRYPELYKNIDPAIMLNRLIELLDNLCFKIQKGRDGDFKTIVNKIKNLLEDKGTDYAINILNDANAESIYNVVSSSKGLEDWFKVSIESVIQDRYPELFEKPGLPKLDEHKIYVTKEGYEKKKKEFDHLMNVEFPENARDLGEAISRGDLRENAEYKAAREKQAMLVEKAERMKSELQRVVILDPHSVHPDSASPGTRVTLRHQGKTELEIYTILGPWDVDIENGVISYLSPIGKGLLNKNAGETVTIKLPEGESSYEIIKIEKAL</sequence>
<evidence type="ECO:0000256" key="8">
    <source>
        <dbReference type="HAMAP-Rule" id="MF_00105"/>
    </source>
</evidence>
<proteinExistence type="inferred from homology"/>
<evidence type="ECO:0000256" key="9">
    <source>
        <dbReference type="RuleBase" id="RU000556"/>
    </source>
</evidence>
<dbReference type="FunFam" id="1.10.287.180:FF:000001">
    <property type="entry name" value="Transcription elongation factor GreA"/>
    <property type="match status" value="1"/>
</dbReference>
<evidence type="ECO:0000259" key="10">
    <source>
        <dbReference type="Pfam" id="PF01272"/>
    </source>
</evidence>
<dbReference type="GO" id="GO:0006354">
    <property type="term" value="P:DNA-templated transcription elongation"/>
    <property type="evidence" value="ECO:0007669"/>
    <property type="project" value="TreeGrafter"/>
</dbReference>
<evidence type="ECO:0000313" key="13">
    <source>
        <dbReference type="Proteomes" id="UP000242219"/>
    </source>
</evidence>
<comment type="function">
    <text evidence="6 8 9">Necessary for efficient RNA polymerase transcription elongation past template-encoded arresting sites. The arresting sites in DNA have the property of trapping a certain fraction of elongating RNA polymerases that pass through, resulting in locked ternary complexes. Cleavage of the nascent transcript by cleavage factors such as GreA or GreB allows the resumption of elongation from the new 3'terminus. GreA releases sequences of 2 to 3 nucleotides.</text>
</comment>
<keyword evidence="3 8" id="KW-0805">Transcription regulation</keyword>
<evidence type="ECO:0000256" key="4">
    <source>
        <dbReference type="ARBA" id="ARBA00023125"/>
    </source>
</evidence>
<dbReference type="Gene3D" id="3.10.50.30">
    <property type="entry name" value="Transcription elongation factor, GreA/GreB, C-terminal domain"/>
    <property type="match status" value="1"/>
</dbReference>
<dbReference type="InterPro" id="IPR023459">
    <property type="entry name" value="Tscrpt_elong_fac_GreA/B_fam"/>
</dbReference>
<keyword evidence="5 8" id="KW-0804">Transcription</keyword>
<evidence type="ECO:0000256" key="6">
    <source>
        <dbReference type="ARBA" id="ARBA00024916"/>
    </source>
</evidence>
<dbReference type="RefSeq" id="WP_070068044.1">
    <property type="nucleotide sequence ID" value="NZ_MJUW02000116.1"/>
</dbReference>
<dbReference type="PANTHER" id="PTHR30437">
    <property type="entry name" value="TRANSCRIPTION ELONGATION FACTOR GREA"/>
    <property type="match status" value="1"/>
</dbReference>
<evidence type="ECO:0000259" key="11">
    <source>
        <dbReference type="Pfam" id="PF03449"/>
    </source>
</evidence>
<dbReference type="PROSITE" id="PS00830">
    <property type="entry name" value="GREAB_2"/>
    <property type="match status" value="1"/>
</dbReference>
<dbReference type="NCBIfam" id="TIGR01462">
    <property type="entry name" value="greA"/>
    <property type="match status" value="1"/>
</dbReference>
<dbReference type="Gene3D" id="1.10.287.180">
    <property type="entry name" value="Transcription elongation factor, GreA/GreB, N-terminal domain"/>
    <property type="match status" value="1"/>
</dbReference>
<dbReference type="GO" id="GO:0070063">
    <property type="term" value="F:RNA polymerase binding"/>
    <property type="evidence" value="ECO:0007669"/>
    <property type="project" value="InterPro"/>
</dbReference>
<dbReference type="AlphaFoldDB" id="A0A1V6LXD0"/>
<keyword evidence="13" id="KW-1185">Reference proteome</keyword>
<dbReference type="SUPFAM" id="SSF46557">
    <property type="entry name" value="GreA transcript cleavage protein, N-terminal domain"/>
    <property type="match status" value="1"/>
</dbReference>
<name>A0A1V6LXD0_9BACT</name>